<protein>
    <submittedName>
        <fullName evidence="2">Uncharacterized protein</fullName>
    </submittedName>
</protein>
<organism evidence="2 3">
    <name type="scientific">Halorubrum aquaticum</name>
    <dbReference type="NCBI Taxonomy" id="387340"/>
    <lineage>
        <taxon>Archaea</taxon>
        <taxon>Methanobacteriati</taxon>
        <taxon>Methanobacteriota</taxon>
        <taxon>Stenosarchaea group</taxon>
        <taxon>Halobacteria</taxon>
        <taxon>Halobacteriales</taxon>
        <taxon>Haloferacaceae</taxon>
        <taxon>Halorubrum</taxon>
    </lineage>
</organism>
<evidence type="ECO:0000313" key="2">
    <source>
        <dbReference type="EMBL" id="SFH45410.1"/>
    </source>
</evidence>
<dbReference type="InterPro" id="IPR036715">
    <property type="entry name" value="A-2_3-sialylTrfase_sf"/>
</dbReference>
<dbReference type="RefSeq" id="WP_149783810.1">
    <property type="nucleotide sequence ID" value="NZ_BAAADP010000001.1"/>
</dbReference>
<dbReference type="SUPFAM" id="SSF102414">
    <property type="entry name" value="Alpha-2,3/8-sialyltransferase CstII"/>
    <property type="match status" value="1"/>
</dbReference>
<feature type="compositionally biased region" description="Basic and acidic residues" evidence="1">
    <location>
        <begin position="262"/>
        <end position="278"/>
    </location>
</feature>
<feature type="region of interest" description="Disordered" evidence="1">
    <location>
        <begin position="262"/>
        <end position="281"/>
    </location>
</feature>
<dbReference type="EMBL" id="FOPZ01000004">
    <property type="protein sequence ID" value="SFH45410.1"/>
    <property type="molecule type" value="Genomic_DNA"/>
</dbReference>
<accession>A0A1I3A664</accession>
<sequence>MERLWSKVTNAYQRNGLIEIGSKSLDLALSKFKLYNLYIDKNIIEQKRYVDRLTNSGFGIPLYNKNIQTHKSSDELFILGSGSSINDISQDQWEYIGSQDSIGLNRWPLHDFTPTYYVFEVPSKDLGVQMRIDFWNLLNHKRDEYSSIPIILKDIRRFHNTNLNKHPDWLSKSILLSPDIVLPPVLSNSRKEFRSVLQYINQTGYFSNNSSMEYLFKKVGSISYLIILGCKLGYEKIILCGVDMVNNKYFWDHKRDELKQKDIPIPESSRSNKQEIHSTNDPSVHNITLEEIIYELNEIVLKDKNIDLYTETKVSSLYPRIPHYNTHTN</sequence>
<dbReference type="OrthoDB" id="380161at2157"/>
<proteinExistence type="predicted"/>
<dbReference type="Proteomes" id="UP000323537">
    <property type="component" value="Unassembled WGS sequence"/>
</dbReference>
<name>A0A1I3A664_9EURY</name>
<evidence type="ECO:0000313" key="3">
    <source>
        <dbReference type="Proteomes" id="UP000323537"/>
    </source>
</evidence>
<keyword evidence="3" id="KW-1185">Reference proteome</keyword>
<dbReference type="Gene3D" id="3.90.1480.10">
    <property type="entry name" value="Alpha-2,3-sialyltransferase"/>
    <property type="match status" value="1"/>
</dbReference>
<gene>
    <name evidence="2" type="ORF">SAMN04488066_104177</name>
</gene>
<dbReference type="AlphaFoldDB" id="A0A1I3A664"/>
<evidence type="ECO:0000256" key="1">
    <source>
        <dbReference type="SAM" id="MobiDB-lite"/>
    </source>
</evidence>
<reference evidence="2 3" key="1">
    <citation type="submission" date="2016-10" db="EMBL/GenBank/DDBJ databases">
        <authorList>
            <person name="Varghese N."/>
            <person name="Submissions S."/>
        </authorList>
    </citation>
    <scope>NUCLEOTIDE SEQUENCE [LARGE SCALE GENOMIC DNA]</scope>
    <source>
        <strain evidence="2 3">CGMCC 1.6377</strain>
    </source>
</reference>